<dbReference type="Pfam" id="PF02120">
    <property type="entry name" value="Flg_hook"/>
    <property type="match status" value="1"/>
</dbReference>
<dbReference type="CDD" id="cd17470">
    <property type="entry name" value="T3SS_Flik_C"/>
    <property type="match status" value="1"/>
</dbReference>
<feature type="domain" description="Flagellar hook-length control protein-like C-terminal" evidence="2">
    <location>
        <begin position="238"/>
        <end position="320"/>
    </location>
</feature>
<dbReference type="PANTHER" id="PTHR37533:SF2">
    <property type="entry name" value="FLAGELLAR HOOK-LENGTH CONTROL PROTEIN"/>
    <property type="match status" value="1"/>
</dbReference>
<dbReference type="Gene3D" id="3.30.750.140">
    <property type="match status" value="1"/>
</dbReference>
<gene>
    <name evidence="3" type="ORF">BIT28_02010</name>
</gene>
<feature type="region of interest" description="Disordered" evidence="1">
    <location>
        <begin position="315"/>
        <end position="358"/>
    </location>
</feature>
<evidence type="ECO:0000313" key="3">
    <source>
        <dbReference type="EMBL" id="OLQ79136.1"/>
    </source>
</evidence>
<accession>A0A1Q9GVG9</accession>
<keyword evidence="4" id="KW-1185">Reference proteome</keyword>
<dbReference type="RefSeq" id="WP_075762805.1">
    <property type="nucleotide sequence ID" value="NZ_MJIL01000051.1"/>
</dbReference>
<dbReference type="InterPro" id="IPR021136">
    <property type="entry name" value="Flagellar_hook_control-like_C"/>
</dbReference>
<feature type="compositionally biased region" description="Low complexity" evidence="1">
    <location>
        <begin position="338"/>
        <end position="348"/>
    </location>
</feature>
<dbReference type="InterPro" id="IPR052563">
    <property type="entry name" value="FliK"/>
</dbReference>
<dbReference type="EMBL" id="MJIL01000051">
    <property type="protein sequence ID" value="OLQ79136.1"/>
    <property type="molecule type" value="Genomic_DNA"/>
</dbReference>
<dbReference type="PANTHER" id="PTHR37533">
    <property type="entry name" value="FLAGELLAR HOOK-LENGTH CONTROL PROTEIN"/>
    <property type="match status" value="1"/>
</dbReference>
<protein>
    <recommendedName>
        <fullName evidence="2">Flagellar hook-length control protein-like C-terminal domain-containing protein</fullName>
    </recommendedName>
</protein>
<feature type="region of interest" description="Disordered" evidence="1">
    <location>
        <begin position="1"/>
        <end position="64"/>
    </location>
</feature>
<proteinExistence type="predicted"/>
<organism evidence="3 4">
    <name type="scientific">Photobacterium proteolyticum</name>
    <dbReference type="NCBI Taxonomy" id="1903952"/>
    <lineage>
        <taxon>Bacteria</taxon>
        <taxon>Pseudomonadati</taxon>
        <taxon>Pseudomonadota</taxon>
        <taxon>Gammaproteobacteria</taxon>
        <taxon>Vibrionales</taxon>
        <taxon>Vibrionaceae</taxon>
        <taxon>Photobacterium</taxon>
    </lineage>
</organism>
<dbReference type="AlphaFoldDB" id="A0A1Q9GVG9"/>
<name>A0A1Q9GVG9_9GAMM</name>
<evidence type="ECO:0000313" key="4">
    <source>
        <dbReference type="Proteomes" id="UP000186905"/>
    </source>
</evidence>
<evidence type="ECO:0000259" key="2">
    <source>
        <dbReference type="Pfam" id="PF02120"/>
    </source>
</evidence>
<reference evidence="3 4" key="1">
    <citation type="submission" date="2016-09" db="EMBL/GenBank/DDBJ databases">
        <title>Photobacterium proteolyticum sp. nov. a protease producing bacterium isolated from ocean sediments of Laizhou Bay.</title>
        <authorList>
            <person name="Li Y."/>
        </authorList>
    </citation>
    <scope>NUCLEOTIDE SEQUENCE [LARGE SCALE GENOMIC DNA]</scope>
    <source>
        <strain evidence="3 4">13-12</strain>
    </source>
</reference>
<dbReference type="STRING" id="1903952.BIT28_02010"/>
<dbReference type="Proteomes" id="UP000186905">
    <property type="component" value="Unassembled WGS sequence"/>
</dbReference>
<feature type="compositionally biased region" description="Polar residues" evidence="1">
    <location>
        <begin position="29"/>
        <end position="56"/>
    </location>
</feature>
<dbReference type="InterPro" id="IPR038610">
    <property type="entry name" value="FliK-like_C_sf"/>
</dbReference>
<sequence length="358" mass="38377">MQSMTSTTVGSAPTTTPPSCSKGDEITVIASSVSPSSKNEQRTESNFSKATGFSTHSEQKSSSDDIALDVHVSGIEMTIFSAAHIHPYKQEQALKGFSPNIDTVTNTLGLERVGTIPGTTAHVGLSQLTTASQSLQQATTSGQADSDAIANTAWTQRLANDLPVTTSLNGKMSEILGTKAESANISPLITLSSDAANPAVSQGHSQSQATPVRAVWANMHMDPSQGKWGEQMLHVLQDRVSLQATQNLQEARIRLDPPDLGKLDVMVRVDGDRLSVQINANHAAVRDALVQVSERLRAELQQQQFVHVDVNVGSEDQGQAASSQHHEDDNYQPVVQHSNESSDYTTDTTSEHWLSTTA</sequence>
<evidence type="ECO:0000256" key="1">
    <source>
        <dbReference type="SAM" id="MobiDB-lite"/>
    </source>
</evidence>
<feature type="compositionally biased region" description="Low complexity" evidence="1">
    <location>
        <begin position="1"/>
        <end position="19"/>
    </location>
</feature>
<comment type="caution">
    <text evidence="3">The sequence shown here is derived from an EMBL/GenBank/DDBJ whole genome shotgun (WGS) entry which is preliminary data.</text>
</comment>